<accession>A0AA35CLR8</accession>
<keyword evidence="2" id="KW-1185">Reference proteome</keyword>
<reference evidence="1" key="1">
    <citation type="submission" date="2022-03" db="EMBL/GenBank/DDBJ databases">
        <title>Complete genome sequence of Caldinitratiruptor microaerophilus.</title>
        <authorList>
            <person name="Mukaiyama R."/>
            <person name="Nishiyama T."/>
            <person name="Ueda K."/>
        </authorList>
    </citation>
    <scope>NUCLEOTIDE SEQUENCE</scope>
    <source>
        <strain evidence="1">JCM 16183</strain>
    </source>
</reference>
<sequence length="74" mass="8407">MRLAAVIAGDPVSVLFFLEEDPDSLGCWLRVQQVTEQGTADAWERYFPSIPAALEELERDWGLDQHFWVDLEAG</sequence>
<dbReference type="RefSeq" id="WP_264841433.1">
    <property type="nucleotide sequence ID" value="NZ_AP025628.1"/>
</dbReference>
<proteinExistence type="predicted"/>
<name>A0AA35CLR8_9FIRM</name>
<dbReference type="KEGG" id="cmic:caldi_18230"/>
<dbReference type="AlphaFoldDB" id="A0AA35CLR8"/>
<organism evidence="1 2">
    <name type="scientific">Caldinitratiruptor microaerophilus</name>
    <dbReference type="NCBI Taxonomy" id="671077"/>
    <lineage>
        <taxon>Bacteria</taxon>
        <taxon>Bacillati</taxon>
        <taxon>Bacillota</taxon>
        <taxon>Clostridia</taxon>
        <taxon>Eubacteriales</taxon>
        <taxon>Symbiobacteriaceae</taxon>
        <taxon>Caldinitratiruptor</taxon>
    </lineage>
</organism>
<dbReference type="Proteomes" id="UP001163687">
    <property type="component" value="Chromosome"/>
</dbReference>
<dbReference type="EMBL" id="AP025628">
    <property type="protein sequence ID" value="BDG60733.1"/>
    <property type="molecule type" value="Genomic_DNA"/>
</dbReference>
<evidence type="ECO:0000313" key="1">
    <source>
        <dbReference type="EMBL" id="BDG60733.1"/>
    </source>
</evidence>
<gene>
    <name evidence="1" type="ORF">caldi_18230</name>
</gene>
<protein>
    <submittedName>
        <fullName evidence="1">Uncharacterized protein</fullName>
    </submittedName>
</protein>
<evidence type="ECO:0000313" key="2">
    <source>
        <dbReference type="Proteomes" id="UP001163687"/>
    </source>
</evidence>